<protein>
    <recommendedName>
        <fullName evidence="4">Small ribosomal subunit protein mS41</fullName>
    </recommendedName>
</protein>
<dbReference type="OrthoDB" id="18595at2759"/>
<name>A0A507AWM8_9PEZI</name>
<evidence type="ECO:0000313" key="6">
    <source>
        <dbReference type="EMBL" id="TPX15185.1"/>
    </source>
</evidence>
<evidence type="ECO:0000313" key="7">
    <source>
        <dbReference type="Proteomes" id="UP000319257"/>
    </source>
</evidence>
<keyword evidence="7" id="KW-1185">Reference proteome</keyword>
<dbReference type="Pfam" id="PF09597">
    <property type="entry name" value="SAM_Ribosomal_mS41"/>
    <property type="match status" value="1"/>
</dbReference>
<dbReference type="GeneID" id="41972190"/>
<evidence type="ECO:0000256" key="3">
    <source>
        <dbReference type="ARBA" id="ARBA00023128"/>
    </source>
</evidence>
<dbReference type="SUPFAM" id="SSF47769">
    <property type="entry name" value="SAM/Pointed domain"/>
    <property type="match status" value="1"/>
</dbReference>
<sequence length="231" mass="25884">MKAIRVQSALGLLLRPRIAPASLTPLQMRCVHRESGPPSIPPPIPLVPDVQTFLTVIGRGLSQHAAKFPTWEALFSLTSPQLKELGIEPPRTRRYLIQWRQKFRLGKFGIGGDLQHVENGTAQLRVLEVEKDPLTRQKHVVNVPAGKSVEEIPRDELVKVKGYKVRGARAIAGPYALPLKDSAGSQITVTEGMWEDKRGHKVDGGERRRAEVRFRRGVAQRKAARERQGFY</sequence>
<comment type="caution">
    <text evidence="6">The sequence shown here is derived from an EMBL/GenBank/DDBJ whole genome shotgun (WGS) entry which is preliminary data.</text>
</comment>
<comment type="similarity">
    <text evidence="2">Belongs to the mitochondrion-specific ribosomal protein mS41 family.</text>
</comment>
<dbReference type="InParanoid" id="A0A507AWM8"/>
<reference evidence="6 7" key="1">
    <citation type="submission" date="2019-06" db="EMBL/GenBank/DDBJ databases">
        <title>Draft genome sequence of the filamentous fungus Phialemoniopsis curvata isolated from diesel fuel.</title>
        <authorList>
            <person name="Varaljay V.A."/>
            <person name="Lyon W.J."/>
            <person name="Crouch A.L."/>
            <person name="Drake C.E."/>
            <person name="Hollomon J.M."/>
            <person name="Nadeau L.J."/>
            <person name="Nunn H.S."/>
            <person name="Stevenson B.S."/>
            <person name="Bojanowski C.L."/>
            <person name="Crookes-Goodson W.J."/>
        </authorList>
    </citation>
    <scope>NUCLEOTIDE SEQUENCE [LARGE SCALE GENOMIC DNA]</scope>
    <source>
        <strain evidence="6 7">D216</strain>
    </source>
</reference>
<organism evidence="6 7">
    <name type="scientific">Thyridium curvatum</name>
    <dbReference type="NCBI Taxonomy" id="1093900"/>
    <lineage>
        <taxon>Eukaryota</taxon>
        <taxon>Fungi</taxon>
        <taxon>Dikarya</taxon>
        <taxon>Ascomycota</taxon>
        <taxon>Pezizomycotina</taxon>
        <taxon>Sordariomycetes</taxon>
        <taxon>Sordariomycetidae</taxon>
        <taxon>Thyridiales</taxon>
        <taxon>Thyridiaceae</taxon>
        <taxon>Thyridium</taxon>
    </lineage>
</organism>
<dbReference type="STRING" id="1093900.A0A507AWM8"/>
<dbReference type="SMART" id="SM01238">
    <property type="entry name" value="IGR"/>
    <property type="match status" value="1"/>
</dbReference>
<accession>A0A507AWM8</accession>
<dbReference type="PANTHER" id="PTHR28235">
    <property type="entry name" value="PROTEIN FYV4, MITOCHONDRIAL"/>
    <property type="match status" value="1"/>
</dbReference>
<evidence type="ECO:0000259" key="5">
    <source>
        <dbReference type="SMART" id="SM01238"/>
    </source>
</evidence>
<evidence type="ECO:0000256" key="4">
    <source>
        <dbReference type="ARBA" id="ARBA00035129"/>
    </source>
</evidence>
<keyword evidence="3" id="KW-0496">Mitochondrion</keyword>
<dbReference type="EMBL" id="SKBQ01000023">
    <property type="protein sequence ID" value="TPX15185.1"/>
    <property type="molecule type" value="Genomic_DNA"/>
</dbReference>
<comment type="subcellular location">
    <subcellularLocation>
        <location evidence="1">Mitochondrion</location>
    </subcellularLocation>
</comment>
<feature type="domain" description="Small ribosomal subunit protein mS41 SAM" evidence="5">
    <location>
        <begin position="50"/>
        <end position="106"/>
    </location>
</feature>
<dbReference type="AlphaFoldDB" id="A0A507AWM8"/>
<evidence type="ECO:0000256" key="2">
    <source>
        <dbReference type="ARBA" id="ARBA00010492"/>
    </source>
</evidence>
<dbReference type="InterPro" id="IPR013761">
    <property type="entry name" value="SAM/pointed_sf"/>
</dbReference>
<gene>
    <name evidence="6" type="ORF">E0L32_004743</name>
</gene>
<evidence type="ECO:0000256" key="1">
    <source>
        <dbReference type="ARBA" id="ARBA00004173"/>
    </source>
</evidence>
<dbReference type="Proteomes" id="UP000319257">
    <property type="component" value="Unassembled WGS sequence"/>
</dbReference>
<dbReference type="InterPro" id="IPR039603">
    <property type="entry name" value="Ribosomal_mS41"/>
</dbReference>
<dbReference type="RefSeq" id="XP_030996896.1">
    <property type="nucleotide sequence ID" value="XM_031139187.1"/>
</dbReference>
<proteinExistence type="inferred from homology"/>
<dbReference type="InterPro" id="IPR019083">
    <property type="entry name" value="SAM_Ribosomal_mS41"/>
</dbReference>
<dbReference type="GO" id="GO:0005739">
    <property type="term" value="C:mitochondrion"/>
    <property type="evidence" value="ECO:0007669"/>
    <property type="project" value="UniProtKB-SubCell"/>
</dbReference>
<dbReference type="PANTHER" id="PTHR28235:SF1">
    <property type="entry name" value="SMALL RIBOSOMAL SUBUNIT PROTEIN MS41"/>
    <property type="match status" value="1"/>
</dbReference>